<protein>
    <recommendedName>
        <fullName evidence="2">sucrose-phosphate synthase</fullName>
        <ecNumber evidence="2">2.4.1.14</ecNumber>
    </recommendedName>
</protein>
<dbReference type="AlphaFoldDB" id="A0A830HYI4"/>
<evidence type="ECO:0000256" key="2">
    <source>
        <dbReference type="ARBA" id="ARBA00012536"/>
    </source>
</evidence>
<proteinExistence type="inferred from homology"/>
<keyword evidence="4" id="KW-0808">Transferase</keyword>
<feature type="compositionally biased region" description="Low complexity" evidence="7">
    <location>
        <begin position="777"/>
        <end position="792"/>
    </location>
</feature>
<dbReference type="InterPro" id="IPR000368">
    <property type="entry name" value="Sucrose_synth_GT-B1"/>
</dbReference>
<evidence type="ECO:0000256" key="1">
    <source>
        <dbReference type="ARBA" id="ARBA00006530"/>
    </source>
</evidence>
<dbReference type="GO" id="GO:0046524">
    <property type="term" value="F:sucrose-phosphate synthase activity"/>
    <property type="evidence" value="ECO:0007669"/>
    <property type="project" value="UniProtKB-EC"/>
</dbReference>
<dbReference type="Proteomes" id="UP000660262">
    <property type="component" value="Unassembled WGS sequence"/>
</dbReference>
<organism evidence="10 11">
    <name type="scientific">Pycnococcus provasolii</name>
    <dbReference type="NCBI Taxonomy" id="41880"/>
    <lineage>
        <taxon>Eukaryota</taxon>
        <taxon>Viridiplantae</taxon>
        <taxon>Chlorophyta</taxon>
        <taxon>Pseudoscourfieldiophyceae</taxon>
        <taxon>Pseudoscourfieldiales</taxon>
        <taxon>Pycnococcaceae</taxon>
        <taxon>Pycnococcus</taxon>
    </lineage>
</organism>
<feature type="compositionally biased region" description="Polar residues" evidence="7">
    <location>
        <begin position="165"/>
        <end position="174"/>
    </location>
</feature>
<dbReference type="EC" id="2.4.1.14" evidence="2"/>
<keyword evidence="3" id="KW-0328">Glycosyltransferase</keyword>
<evidence type="ECO:0000256" key="3">
    <source>
        <dbReference type="ARBA" id="ARBA00022676"/>
    </source>
</evidence>
<name>A0A830HYI4_9CHLO</name>
<dbReference type="InterPro" id="IPR044161">
    <property type="entry name" value="SPS"/>
</dbReference>
<dbReference type="EMBL" id="BNJQ01000031">
    <property type="protein sequence ID" value="GHP10890.1"/>
    <property type="molecule type" value="Genomic_DNA"/>
</dbReference>
<gene>
    <name evidence="10" type="ORF">PPROV_000962000</name>
</gene>
<dbReference type="OrthoDB" id="512920at2759"/>
<evidence type="ECO:0000256" key="5">
    <source>
        <dbReference type="ARBA" id="ARBA00024883"/>
    </source>
</evidence>
<dbReference type="PANTHER" id="PTHR46039">
    <property type="entry name" value="SUCROSE-PHOSPHATE SYNTHASE 3-RELATED"/>
    <property type="match status" value="1"/>
</dbReference>
<dbReference type="InterPro" id="IPR001296">
    <property type="entry name" value="Glyco_trans_1"/>
</dbReference>
<accession>A0A830HYI4</accession>
<evidence type="ECO:0000256" key="4">
    <source>
        <dbReference type="ARBA" id="ARBA00022679"/>
    </source>
</evidence>
<feature type="domain" description="Sucrose synthase first GT-B" evidence="9">
    <location>
        <begin position="305"/>
        <end position="423"/>
    </location>
</feature>
<dbReference type="Pfam" id="PF00862">
    <property type="entry name" value="GT-B_Sucrose_synth"/>
    <property type="match status" value="1"/>
</dbReference>
<comment type="function">
    <text evidence="5">Plays a role in photosynthetic sucrose synthesis by catalyzing the rate-limiting step of sucrose biosynthesis from UDP-glucose and fructose- 6-phosphate. Involved in the regulation of carbon partitioning in the leaves of plants. May regulate the synthesis of sucrose and therefore play a major role as a limiting factor in the export of photoassimilates out of the leaf. Plays a role for sucrose availability that is essential for plant growth and fiber elongation.</text>
</comment>
<dbReference type="Pfam" id="PF00534">
    <property type="entry name" value="Glycos_transf_1"/>
    <property type="match status" value="1"/>
</dbReference>
<evidence type="ECO:0000256" key="6">
    <source>
        <dbReference type="ARBA" id="ARBA00047471"/>
    </source>
</evidence>
<evidence type="ECO:0000313" key="10">
    <source>
        <dbReference type="EMBL" id="GHP10890.1"/>
    </source>
</evidence>
<feature type="region of interest" description="Disordered" evidence="7">
    <location>
        <begin position="46"/>
        <end position="68"/>
    </location>
</feature>
<feature type="region of interest" description="Disordered" evidence="7">
    <location>
        <begin position="148"/>
        <end position="189"/>
    </location>
</feature>
<evidence type="ECO:0000259" key="9">
    <source>
        <dbReference type="Pfam" id="PF00862"/>
    </source>
</evidence>
<evidence type="ECO:0000256" key="7">
    <source>
        <dbReference type="SAM" id="MobiDB-lite"/>
    </source>
</evidence>
<sequence length="1229" mass="130688">MAGQYGAPGTLGLGFAWVDTYLEALTDRPSTISSFIVDHNNMHGNASASHNGGSPGGGGNAGGNNVSHASSQFDPSVPFFVSQASQAPPEALARAWRKSSVGTSLFGGLAASEKEHRLTNCSWRLWGIALTKERAACARLTQRAAAGYGTEIPEDSDVEDDRNESSTSLKNAASSGEDEPEIKEEAPSELPLWRQPTITWAPPRITPNLYVVMVSIHGLVRGEEMELGKDADTGGQVKYVVDMARELGRHPHVARVDLFTRLVGPNIDGVDESYSVPLEPLDGPDGRSFVRRLQCGDSSVYYPKEQLWPHLREYSDRCVPVIQQTLAALNAQSDDRIRLACVHGHYADAGEIAANVACTLGVPMVLTGHSLGRNKLEHLLRGGRISPAEVEKKYNISRRIEGEERALNVADIVITSTAQEIAEQWALYDGYAPRLASVLRKTAASTRYGRSMALMKVIPPGVGGLELEADGGQADGAAATENGAGGGDASEGNGGTGNEEGSMRKDGMMMRRDGSVSSSMADLMQAAPEPAVWDAINRFLRSPGKPVILAMCRPDAKKNVASLVKAYGSTPGLKDLANLVLVLGTRGSVEELSVGAQSVVDDIFRLIDRYDIYGSVACPKHHTQADVPDIYRLAYATGGVFVNVALQEPFGLTLIEAASHGVPIVATCHGGPVDIHRTLRNGTLVEPRDVKAIGAALLGLVTDRDKWNECSRSGLASIHKYSWKSHCEKYIDAVVRCRGGEGSAASFVAGPLTPTRTGSARFEFEANIRDEVERPGSATERPTTTASAAAASAEYSSDVTMNLAGDAGEDVGIGMSIPSLSSRLRDDGGGYASDSALLPDPSPKDAANLMAHQPWHKVDDHADAAIDWMGSSYDRANSLANETGGSPTASLRSGMDELPSPAPLLVVAVDSCAVEIGARALANALREMDEGEGHDRKFEVGAASEVPIEVLAAALEAEGEKLSRLAFATAAAGTELYVPSAEMDGEMERFAPWVEHVSFRWRGEGFRRGMRHAGRGWLELDEDSSTELLLAYRTVSEADASVEGAGVVDRLAVLRRRLRTRGLHCSIVLSRAQLGSAEYLLQLLPSRAGRASALRFFCAATRRDLAKDVVIVAPSADVIISNEGASNSIGRFFSWLTGLGESGSAPRVISGARTKGASGESRLASQLATQSDYEALVLEGAQRSVVVSSGSEKSSESSFPTGGVTLVDDVLEAVNRGTSLLFQVEPSFE</sequence>
<comment type="similarity">
    <text evidence="1">Belongs to the glycosyltransferase 1 family.</text>
</comment>
<reference evidence="10" key="1">
    <citation type="submission" date="2020-10" db="EMBL/GenBank/DDBJ databases">
        <title>Unveiling of a novel bifunctional photoreceptor, Dualchrome1, isolated from a cosmopolitan green alga.</title>
        <authorList>
            <person name="Suzuki S."/>
            <person name="Kawachi M."/>
        </authorList>
    </citation>
    <scope>NUCLEOTIDE SEQUENCE</scope>
    <source>
        <strain evidence="10">NIES 2893</strain>
    </source>
</reference>
<feature type="compositionally biased region" description="Gly residues" evidence="7">
    <location>
        <begin position="483"/>
        <end position="498"/>
    </location>
</feature>
<keyword evidence="11" id="KW-1185">Reference proteome</keyword>
<dbReference type="PANTHER" id="PTHR46039:SF5">
    <property type="entry name" value="SUCROSE-PHOSPHATE SYNTHASE 3-RELATED"/>
    <property type="match status" value="1"/>
</dbReference>
<feature type="compositionally biased region" description="Acidic residues" evidence="7">
    <location>
        <begin position="152"/>
        <end position="162"/>
    </location>
</feature>
<evidence type="ECO:0000313" key="11">
    <source>
        <dbReference type="Proteomes" id="UP000660262"/>
    </source>
</evidence>
<dbReference type="SUPFAM" id="SSF53756">
    <property type="entry name" value="UDP-Glycosyltransferase/glycogen phosphorylase"/>
    <property type="match status" value="1"/>
</dbReference>
<comment type="catalytic activity">
    <reaction evidence="6">
        <text>beta-D-fructose 6-phosphate + UDP-alpha-D-glucose = sucrose 6(F)-phosphate + UDP + H(+)</text>
        <dbReference type="Rhea" id="RHEA:22172"/>
        <dbReference type="ChEBI" id="CHEBI:15378"/>
        <dbReference type="ChEBI" id="CHEBI:57634"/>
        <dbReference type="ChEBI" id="CHEBI:57723"/>
        <dbReference type="ChEBI" id="CHEBI:58223"/>
        <dbReference type="ChEBI" id="CHEBI:58885"/>
        <dbReference type="EC" id="2.4.1.14"/>
    </reaction>
</comment>
<feature type="compositionally biased region" description="Gly residues" evidence="7">
    <location>
        <begin position="53"/>
        <end position="62"/>
    </location>
</feature>
<feature type="domain" description="Glycosyl transferase family 1" evidence="8">
    <location>
        <begin position="540"/>
        <end position="712"/>
    </location>
</feature>
<dbReference type="Gene3D" id="3.40.50.2000">
    <property type="entry name" value="Glycogen Phosphorylase B"/>
    <property type="match status" value="2"/>
</dbReference>
<feature type="region of interest" description="Disordered" evidence="7">
    <location>
        <begin position="768"/>
        <end position="792"/>
    </location>
</feature>
<comment type="caution">
    <text evidence="10">The sequence shown here is derived from an EMBL/GenBank/DDBJ whole genome shotgun (WGS) entry which is preliminary data.</text>
</comment>
<feature type="region of interest" description="Disordered" evidence="7">
    <location>
        <begin position="475"/>
        <end position="507"/>
    </location>
</feature>
<evidence type="ECO:0000259" key="8">
    <source>
        <dbReference type="Pfam" id="PF00534"/>
    </source>
</evidence>